<protein>
    <recommendedName>
        <fullName evidence="8">RxLR effector protein</fullName>
    </recommendedName>
</protein>
<evidence type="ECO:0000313" key="2">
    <source>
        <dbReference type="EMBL" id="KAE9045510.1"/>
    </source>
</evidence>
<proteinExistence type="predicted"/>
<dbReference type="Proteomes" id="UP000434957">
    <property type="component" value="Unassembled WGS sequence"/>
</dbReference>
<name>A0A6A3NQ58_9STRA</name>
<dbReference type="EMBL" id="QXFV01000073">
    <property type="protein sequence ID" value="KAE9050621.1"/>
    <property type="molecule type" value="Genomic_DNA"/>
</dbReference>
<evidence type="ECO:0000313" key="5">
    <source>
        <dbReference type="Proteomes" id="UP000429607"/>
    </source>
</evidence>
<feature type="signal peptide" evidence="1">
    <location>
        <begin position="1"/>
        <end position="18"/>
    </location>
</feature>
<feature type="chain" id="PRO_5036165376" description="RxLR effector protein" evidence="1">
    <location>
        <begin position="19"/>
        <end position="55"/>
    </location>
</feature>
<organism evidence="2 7">
    <name type="scientific">Phytophthora rubi</name>
    <dbReference type="NCBI Taxonomy" id="129364"/>
    <lineage>
        <taxon>Eukaryota</taxon>
        <taxon>Sar</taxon>
        <taxon>Stramenopiles</taxon>
        <taxon>Oomycota</taxon>
        <taxon>Peronosporomycetes</taxon>
        <taxon>Peronosporales</taxon>
        <taxon>Peronosporaceae</taxon>
        <taxon>Phytophthora</taxon>
    </lineage>
</organism>
<dbReference type="EMBL" id="QXFT01000089">
    <property type="protein sequence ID" value="KAE9355621.1"/>
    <property type="molecule type" value="Genomic_DNA"/>
</dbReference>
<evidence type="ECO:0000313" key="3">
    <source>
        <dbReference type="EMBL" id="KAE9050621.1"/>
    </source>
</evidence>
<keyword evidence="6" id="KW-1185">Reference proteome</keyword>
<reference evidence="5 7" key="1">
    <citation type="submission" date="2018-09" db="EMBL/GenBank/DDBJ databases">
        <title>Genomic investigation of the strawberry pathogen Phytophthora fragariae indicates pathogenicity is determined by transcriptional variation in three key races.</title>
        <authorList>
            <person name="Adams T.M."/>
            <person name="Armitage A.D."/>
            <person name="Sobczyk M.K."/>
            <person name="Bates H.J."/>
            <person name="Dunwell J.M."/>
            <person name="Nellist C.F."/>
            <person name="Harrison R.J."/>
        </authorList>
    </citation>
    <scope>NUCLEOTIDE SEQUENCE [LARGE SCALE GENOMIC DNA]</scope>
    <source>
        <strain evidence="3 5">SCRP249</strain>
        <strain evidence="2 7">SCRP324</strain>
        <strain evidence="4 6">SCRP333</strain>
    </source>
</reference>
<evidence type="ECO:0008006" key="8">
    <source>
        <dbReference type="Google" id="ProtNLM"/>
    </source>
</evidence>
<sequence>MRLVISIVGVKTILLCAAASLSPMIPASIFTQSKPRRNLVFSNPSLIRDRTNTFS</sequence>
<gene>
    <name evidence="3" type="ORF">PR001_g2209</name>
    <name evidence="2" type="ORF">PR002_g2189</name>
    <name evidence="4" type="ORF">PR003_g2740</name>
</gene>
<evidence type="ECO:0000313" key="6">
    <source>
        <dbReference type="Proteomes" id="UP000434957"/>
    </source>
</evidence>
<comment type="caution">
    <text evidence="2">The sequence shown here is derived from an EMBL/GenBank/DDBJ whole genome shotgun (WGS) entry which is preliminary data.</text>
</comment>
<keyword evidence="1" id="KW-0732">Signal</keyword>
<evidence type="ECO:0000313" key="4">
    <source>
        <dbReference type="EMBL" id="KAE9355621.1"/>
    </source>
</evidence>
<dbReference type="AlphaFoldDB" id="A0A6A3NQ58"/>
<accession>A0A6A3NQ58</accession>
<dbReference type="Proteomes" id="UP000435112">
    <property type="component" value="Unassembled WGS sequence"/>
</dbReference>
<dbReference type="EMBL" id="QXFU01000071">
    <property type="protein sequence ID" value="KAE9045510.1"/>
    <property type="molecule type" value="Genomic_DNA"/>
</dbReference>
<evidence type="ECO:0000256" key="1">
    <source>
        <dbReference type="SAM" id="SignalP"/>
    </source>
</evidence>
<dbReference type="Proteomes" id="UP000429607">
    <property type="component" value="Unassembled WGS sequence"/>
</dbReference>
<evidence type="ECO:0000313" key="7">
    <source>
        <dbReference type="Proteomes" id="UP000435112"/>
    </source>
</evidence>